<organism evidence="1 2">
    <name type="scientific">Enterococcus hermanniensis</name>
    <dbReference type="NCBI Taxonomy" id="249189"/>
    <lineage>
        <taxon>Bacteria</taxon>
        <taxon>Bacillati</taxon>
        <taxon>Bacillota</taxon>
        <taxon>Bacilli</taxon>
        <taxon>Lactobacillales</taxon>
        <taxon>Enterococcaceae</taxon>
        <taxon>Enterococcus</taxon>
    </lineage>
</organism>
<dbReference type="Proteomes" id="UP000182077">
    <property type="component" value="Unassembled WGS sequence"/>
</dbReference>
<evidence type="ECO:0008006" key="3">
    <source>
        <dbReference type="Google" id="ProtNLM"/>
    </source>
</evidence>
<keyword evidence="2" id="KW-1185">Reference proteome</keyword>
<gene>
    <name evidence="1" type="ORF">RV04_GL001364</name>
</gene>
<sequence>MIAENKTIISKAVNYQVKKIIANCFKTNMEPLLSIVMCMKKV</sequence>
<dbReference type="AlphaFoldDB" id="A0A1L8TPU2"/>
<evidence type="ECO:0000313" key="1">
    <source>
        <dbReference type="EMBL" id="OJG46198.1"/>
    </source>
</evidence>
<proteinExistence type="predicted"/>
<reference evidence="1 2" key="1">
    <citation type="submission" date="2014-12" db="EMBL/GenBank/DDBJ databases">
        <title>Draft genome sequences of 29 type strains of Enterococci.</title>
        <authorList>
            <person name="Zhong Z."/>
            <person name="Sun Z."/>
            <person name="Liu W."/>
            <person name="Zhang W."/>
            <person name="Zhang H."/>
        </authorList>
    </citation>
    <scope>NUCLEOTIDE SEQUENCE [LARGE SCALE GENOMIC DNA]</scope>
    <source>
        <strain evidence="1 2">DSM 17122</strain>
    </source>
</reference>
<name>A0A1L8TPU2_9ENTE</name>
<evidence type="ECO:0000313" key="2">
    <source>
        <dbReference type="Proteomes" id="UP000182077"/>
    </source>
</evidence>
<accession>A0A1L8TPU2</accession>
<protein>
    <recommendedName>
        <fullName evidence="3">Transposase</fullName>
    </recommendedName>
</protein>
<dbReference type="STRING" id="249189.RV04_GL001364"/>
<dbReference type="EMBL" id="JXKQ01000003">
    <property type="protein sequence ID" value="OJG46198.1"/>
    <property type="molecule type" value="Genomic_DNA"/>
</dbReference>
<comment type="caution">
    <text evidence="1">The sequence shown here is derived from an EMBL/GenBank/DDBJ whole genome shotgun (WGS) entry which is preliminary data.</text>
</comment>